<keyword evidence="14 16" id="KW-0275">Fatty acid biosynthesis</keyword>
<keyword evidence="13" id="KW-0443">Lipid metabolism</keyword>
<evidence type="ECO:0000256" key="6">
    <source>
        <dbReference type="ARBA" id="ARBA00022528"/>
    </source>
</evidence>
<dbReference type="Gene3D" id="1.10.620.20">
    <property type="entry name" value="Ribonucleotide Reductase, subunit A"/>
    <property type="match status" value="1"/>
</dbReference>
<evidence type="ECO:0000256" key="13">
    <source>
        <dbReference type="ARBA" id="ARBA00023098"/>
    </source>
</evidence>
<comment type="pathway">
    <text evidence="2">Lipid metabolism; fatty acid metabolism.</text>
</comment>
<evidence type="ECO:0000256" key="15">
    <source>
        <dbReference type="ARBA" id="ARBA00049304"/>
    </source>
</evidence>
<evidence type="ECO:0000256" key="3">
    <source>
        <dbReference type="ARBA" id="ARBA00008749"/>
    </source>
</evidence>
<evidence type="ECO:0000313" key="19">
    <source>
        <dbReference type="Proteomes" id="UP001345219"/>
    </source>
</evidence>
<evidence type="ECO:0000256" key="17">
    <source>
        <dbReference type="SAM" id="MobiDB-lite"/>
    </source>
</evidence>
<evidence type="ECO:0000256" key="2">
    <source>
        <dbReference type="ARBA" id="ARBA00004872"/>
    </source>
</evidence>
<comment type="similarity">
    <text evidence="3 16">Belongs to the fatty acid desaturase type 2 family.</text>
</comment>
<comment type="subcellular location">
    <subcellularLocation>
        <location evidence="1">Plastid</location>
        <location evidence="1">Chloroplast</location>
    </subcellularLocation>
</comment>
<evidence type="ECO:0000256" key="11">
    <source>
        <dbReference type="ARBA" id="ARBA00023002"/>
    </source>
</evidence>
<keyword evidence="11 16" id="KW-0560">Oxidoreductase</keyword>
<accession>A0AAN7GBP2</accession>
<name>A0AAN7GBP2_9MYRT</name>
<reference evidence="18 19" key="1">
    <citation type="journal article" date="2023" name="Hortic Res">
        <title>Pangenome of water caltrop reveals structural variations and asymmetric subgenome divergence after allopolyploidization.</title>
        <authorList>
            <person name="Zhang X."/>
            <person name="Chen Y."/>
            <person name="Wang L."/>
            <person name="Yuan Y."/>
            <person name="Fang M."/>
            <person name="Shi L."/>
            <person name="Lu R."/>
            <person name="Comes H.P."/>
            <person name="Ma Y."/>
            <person name="Chen Y."/>
            <person name="Huang G."/>
            <person name="Zhou Y."/>
            <person name="Zheng Z."/>
            <person name="Qiu Y."/>
        </authorList>
    </citation>
    <scope>NUCLEOTIDE SEQUENCE [LARGE SCALE GENOMIC DNA]</scope>
    <source>
        <tissue evidence="18">Roots</tissue>
    </source>
</reference>
<evidence type="ECO:0000256" key="7">
    <source>
        <dbReference type="ARBA" id="ARBA00022640"/>
    </source>
</evidence>
<evidence type="ECO:0000256" key="14">
    <source>
        <dbReference type="ARBA" id="ARBA00023160"/>
    </source>
</evidence>
<keyword evidence="5 16" id="KW-0444">Lipid biosynthesis</keyword>
<keyword evidence="8" id="KW-0479">Metal-binding</keyword>
<dbReference type="Pfam" id="PF03405">
    <property type="entry name" value="FA_desaturase_2"/>
    <property type="match status" value="1"/>
</dbReference>
<keyword evidence="7" id="KW-0934">Plastid</keyword>
<dbReference type="InterPro" id="IPR005067">
    <property type="entry name" value="Fatty_acid_desaturase-2"/>
</dbReference>
<sequence>MGLGTRPGLASTRGQRGPASGLPRRTATKIVEKLVEVDPNGAIADGEYPRLFEHFSAVAYRLGVYTADDYADILEFLIERWPLEKLEGLARESRDAHEFVCGLAPRIR</sequence>
<dbReference type="SUPFAM" id="SSF47240">
    <property type="entry name" value="Ferritin-like"/>
    <property type="match status" value="1"/>
</dbReference>
<keyword evidence="9" id="KW-0276">Fatty acid metabolism</keyword>
<evidence type="ECO:0000256" key="1">
    <source>
        <dbReference type="ARBA" id="ARBA00004229"/>
    </source>
</evidence>
<evidence type="ECO:0000256" key="9">
    <source>
        <dbReference type="ARBA" id="ARBA00022832"/>
    </source>
</evidence>
<comment type="catalytic activity">
    <reaction evidence="15">
        <text>octadecanoyl-[ACP] + 2 reduced [2Fe-2S]-[ferredoxin] + O2 + 2 H(+) = (9Z)-octadecenoyl-[ACP] + 2 oxidized [2Fe-2S]-[ferredoxin] + 2 H2O</text>
        <dbReference type="Rhea" id="RHEA:11776"/>
        <dbReference type="Rhea" id="RHEA-COMP:9656"/>
        <dbReference type="Rhea" id="RHEA-COMP:9924"/>
        <dbReference type="Rhea" id="RHEA-COMP:10000"/>
        <dbReference type="Rhea" id="RHEA-COMP:10001"/>
        <dbReference type="ChEBI" id="CHEBI:15377"/>
        <dbReference type="ChEBI" id="CHEBI:15378"/>
        <dbReference type="ChEBI" id="CHEBI:15379"/>
        <dbReference type="ChEBI" id="CHEBI:33737"/>
        <dbReference type="ChEBI" id="CHEBI:33738"/>
        <dbReference type="ChEBI" id="CHEBI:78495"/>
        <dbReference type="ChEBI" id="CHEBI:78783"/>
        <dbReference type="EC" id="1.14.19.2"/>
    </reaction>
</comment>
<dbReference type="AlphaFoldDB" id="A0AAN7GBP2"/>
<gene>
    <name evidence="18" type="ORF">SAY87_000182</name>
</gene>
<evidence type="ECO:0000256" key="10">
    <source>
        <dbReference type="ARBA" id="ARBA00022946"/>
    </source>
</evidence>
<keyword evidence="19" id="KW-1185">Reference proteome</keyword>
<dbReference type="EC" id="1.14.19.-" evidence="16"/>
<dbReference type="PANTHER" id="PTHR31155">
    <property type="entry name" value="ACYL- ACYL-CARRIER-PROTEIN DESATURASE-RELATED"/>
    <property type="match status" value="1"/>
</dbReference>
<comment type="function">
    <text evidence="16">Introduction of a cis double bond between carbons of the acyl chain.</text>
</comment>
<organism evidence="18 19">
    <name type="scientific">Trapa incisa</name>
    <dbReference type="NCBI Taxonomy" id="236973"/>
    <lineage>
        <taxon>Eukaryota</taxon>
        <taxon>Viridiplantae</taxon>
        <taxon>Streptophyta</taxon>
        <taxon>Embryophyta</taxon>
        <taxon>Tracheophyta</taxon>
        <taxon>Spermatophyta</taxon>
        <taxon>Magnoliopsida</taxon>
        <taxon>eudicotyledons</taxon>
        <taxon>Gunneridae</taxon>
        <taxon>Pentapetalae</taxon>
        <taxon>rosids</taxon>
        <taxon>malvids</taxon>
        <taxon>Myrtales</taxon>
        <taxon>Lythraceae</taxon>
        <taxon>Trapa</taxon>
    </lineage>
</organism>
<dbReference type="PROSITE" id="PS00574">
    <property type="entry name" value="FATTY_ACID_DESATUR_2"/>
    <property type="match status" value="1"/>
</dbReference>
<comment type="caution">
    <text evidence="18">The sequence shown here is derived from an EMBL/GenBank/DDBJ whole genome shotgun (WGS) entry which is preliminary data.</text>
</comment>
<dbReference type="GO" id="GO:0046872">
    <property type="term" value="F:metal ion binding"/>
    <property type="evidence" value="ECO:0007669"/>
    <property type="project" value="UniProtKB-KW"/>
</dbReference>
<dbReference type="GO" id="GO:0009570">
    <property type="term" value="C:chloroplast stroma"/>
    <property type="evidence" value="ECO:0007669"/>
    <property type="project" value="TreeGrafter"/>
</dbReference>
<dbReference type="EMBL" id="JAXIOK010000023">
    <property type="protein sequence ID" value="KAK4742181.1"/>
    <property type="molecule type" value="Genomic_DNA"/>
</dbReference>
<proteinExistence type="inferred from homology"/>
<dbReference type="GO" id="GO:0045300">
    <property type="term" value="F:stearoyl-[ACP] desaturase activity"/>
    <property type="evidence" value="ECO:0007669"/>
    <property type="project" value="UniProtKB-EC"/>
</dbReference>
<feature type="region of interest" description="Disordered" evidence="17">
    <location>
        <begin position="1"/>
        <end position="23"/>
    </location>
</feature>
<comment type="subunit">
    <text evidence="4 16">Homodimer.</text>
</comment>
<evidence type="ECO:0000256" key="5">
    <source>
        <dbReference type="ARBA" id="ARBA00022516"/>
    </source>
</evidence>
<keyword evidence="6 16" id="KW-0150">Chloroplast</keyword>
<keyword evidence="12" id="KW-0408">Iron</keyword>
<comment type="cofactor">
    <cofactor evidence="16">
        <name>Fe(2+)</name>
        <dbReference type="ChEBI" id="CHEBI:29033"/>
    </cofactor>
    <text evidence="16">Binds 2 Fe(2+) ions per subunit.</text>
</comment>
<evidence type="ECO:0000256" key="16">
    <source>
        <dbReference type="RuleBase" id="RU000582"/>
    </source>
</evidence>
<protein>
    <recommendedName>
        <fullName evidence="16">Acyl-[acyl-carrier-protein] desaturase</fullName>
        <ecNumber evidence="16">1.14.19.-</ecNumber>
    </recommendedName>
</protein>
<dbReference type="PANTHER" id="PTHR31155:SF31">
    <property type="entry name" value="STEAROYL-[ACYL-CARRIER-PROTEIN] 9-DESATURASE 6, CHLOROPLASTIC"/>
    <property type="match status" value="1"/>
</dbReference>
<evidence type="ECO:0000256" key="4">
    <source>
        <dbReference type="ARBA" id="ARBA00011738"/>
    </source>
</evidence>
<dbReference type="GO" id="GO:0006633">
    <property type="term" value="P:fatty acid biosynthetic process"/>
    <property type="evidence" value="ECO:0007669"/>
    <property type="project" value="UniProtKB-KW"/>
</dbReference>
<evidence type="ECO:0000313" key="18">
    <source>
        <dbReference type="EMBL" id="KAK4742181.1"/>
    </source>
</evidence>
<dbReference type="InterPro" id="IPR005803">
    <property type="entry name" value="FADS-2_CS"/>
</dbReference>
<evidence type="ECO:0000256" key="12">
    <source>
        <dbReference type="ARBA" id="ARBA00023004"/>
    </source>
</evidence>
<dbReference type="InterPro" id="IPR009078">
    <property type="entry name" value="Ferritin-like_SF"/>
</dbReference>
<dbReference type="InterPro" id="IPR012348">
    <property type="entry name" value="RNR-like"/>
</dbReference>
<dbReference type="Proteomes" id="UP001345219">
    <property type="component" value="Chromosome 1"/>
</dbReference>
<evidence type="ECO:0000256" key="8">
    <source>
        <dbReference type="ARBA" id="ARBA00022723"/>
    </source>
</evidence>
<keyword evidence="10" id="KW-0809">Transit peptide</keyword>